<feature type="transmembrane region" description="Helical" evidence="1">
    <location>
        <begin position="46"/>
        <end position="69"/>
    </location>
</feature>
<dbReference type="EMBL" id="JAVDTT010000002">
    <property type="protein sequence ID" value="MDR6841153.1"/>
    <property type="molecule type" value="Genomic_DNA"/>
</dbReference>
<evidence type="ECO:0000256" key="1">
    <source>
        <dbReference type="SAM" id="Phobius"/>
    </source>
</evidence>
<proteinExistence type="predicted"/>
<reference evidence="2 3" key="1">
    <citation type="submission" date="2023-07" db="EMBL/GenBank/DDBJ databases">
        <title>Sorghum-associated microbial communities from plants grown in Nebraska, USA.</title>
        <authorList>
            <person name="Schachtman D."/>
        </authorList>
    </citation>
    <scope>NUCLEOTIDE SEQUENCE [LARGE SCALE GENOMIC DNA]</scope>
    <source>
        <strain evidence="2 3">BE107</strain>
    </source>
</reference>
<sequence length="190" mass="20129">MNMRRLSSIRVWLTMAVTLAESAHLAWEHFNGGVVSHHLLNRADLPAISNAWGLLLLPALTWFLSGLALTRASVSSAGKEAVPRAGASVVAGFAGALLLGVLLSVCFTHGYETAASSLFLGMFVLALLLRVYRAECVLGFVLGMTFTFGAVLPTLVGSIIAGISAAVHLGVRPVLVRLLRGSKHRESPRS</sequence>
<feature type="transmembrane region" description="Helical" evidence="1">
    <location>
        <begin position="111"/>
        <end position="129"/>
    </location>
</feature>
<dbReference type="RefSeq" id="WP_310091644.1">
    <property type="nucleotide sequence ID" value="NZ_JAVDTT010000002.1"/>
</dbReference>
<keyword evidence="1" id="KW-0472">Membrane</keyword>
<feature type="transmembrane region" description="Helical" evidence="1">
    <location>
        <begin position="159"/>
        <end position="179"/>
    </location>
</feature>
<comment type="caution">
    <text evidence="2">The sequence shown here is derived from an EMBL/GenBank/DDBJ whole genome shotgun (WGS) entry which is preliminary data.</text>
</comment>
<gene>
    <name evidence="2" type="ORF">J2W94_001438</name>
</gene>
<keyword evidence="3" id="KW-1185">Reference proteome</keyword>
<organism evidence="2 3">
    <name type="scientific">Pseudoxanthomonas sacheonensis</name>
    <dbReference type="NCBI Taxonomy" id="443615"/>
    <lineage>
        <taxon>Bacteria</taxon>
        <taxon>Pseudomonadati</taxon>
        <taxon>Pseudomonadota</taxon>
        <taxon>Gammaproteobacteria</taxon>
        <taxon>Lysobacterales</taxon>
        <taxon>Lysobacteraceae</taxon>
        <taxon>Pseudoxanthomonas</taxon>
    </lineage>
</organism>
<dbReference type="Proteomes" id="UP001254759">
    <property type="component" value="Unassembled WGS sequence"/>
</dbReference>
<evidence type="ECO:0000313" key="3">
    <source>
        <dbReference type="Proteomes" id="UP001254759"/>
    </source>
</evidence>
<accession>A0ABU1RQU7</accession>
<keyword evidence="1" id="KW-1133">Transmembrane helix</keyword>
<name>A0ABU1RQU7_9GAMM</name>
<protein>
    <submittedName>
        <fullName evidence="2">Uncharacterized protein</fullName>
    </submittedName>
</protein>
<feature type="transmembrane region" description="Helical" evidence="1">
    <location>
        <begin position="81"/>
        <end position="105"/>
    </location>
</feature>
<evidence type="ECO:0000313" key="2">
    <source>
        <dbReference type="EMBL" id="MDR6841153.1"/>
    </source>
</evidence>
<keyword evidence="1" id="KW-0812">Transmembrane</keyword>